<sequence>WSARTGHALYMGEFGAYQKGDYQSRVKWTRTVRQEAERRGIRDWAYWEFGAGFGAYDRDNAAWRRELLDALIPGATESLPPSPGDPETTTRLDLRIYDDRLRAGWADRSWDSDVDFGDLTRLDAGAAAIAWKPGKAWAGLYLHADSPISTTGYDAVGLRLQATANGQAFNLVAYDEAGKDLPQKADLASHGGAPLIGRWTSYVVPLSALGATNRKIAGLAIQDRTGAAQSLAYVDEIGLTKKN</sequence>
<protein>
    <recommendedName>
        <fullName evidence="3">Glycoside hydrolase family 5 domain-containing protein</fullName>
    </recommendedName>
</protein>
<dbReference type="AlphaFoldDB" id="A0A937X5Z0"/>
<dbReference type="SUPFAM" id="SSF51445">
    <property type="entry name" value="(Trans)glycosidases"/>
    <property type="match status" value="1"/>
</dbReference>
<gene>
    <name evidence="1" type="ORF">FJZ00_06585</name>
</gene>
<accession>A0A937X5Z0</accession>
<reference evidence="1 2" key="1">
    <citation type="submission" date="2019-03" db="EMBL/GenBank/DDBJ databases">
        <title>Lake Tanganyika Metagenome-Assembled Genomes (MAGs).</title>
        <authorList>
            <person name="Tran P."/>
        </authorList>
    </citation>
    <scope>NUCLEOTIDE SEQUENCE [LARGE SCALE GENOMIC DNA]</scope>
    <source>
        <strain evidence="1">K_DeepCast_65m_m2_236</strain>
    </source>
</reference>
<feature type="non-terminal residue" evidence="1">
    <location>
        <position position="1"/>
    </location>
</feature>
<dbReference type="Gene3D" id="3.20.20.80">
    <property type="entry name" value="Glycosidases"/>
    <property type="match status" value="1"/>
</dbReference>
<comment type="caution">
    <text evidence="1">The sequence shown here is derived from an EMBL/GenBank/DDBJ whole genome shotgun (WGS) entry which is preliminary data.</text>
</comment>
<name>A0A937X5Z0_9BACT</name>
<evidence type="ECO:0008006" key="3">
    <source>
        <dbReference type="Google" id="ProtNLM"/>
    </source>
</evidence>
<dbReference type="Gene3D" id="2.60.120.430">
    <property type="entry name" value="Galactose-binding lectin"/>
    <property type="match status" value="1"/>
</dbReference>
<proteinExistence type="predicted"/>
<organism evidence="1 2">
    <name type="scientific">Candidatus Tanganyikabacteria bacterium</name>
    <dbReference type="NCBI Taxonomy" id="2961651"/>
    <lineage>
        <taxon>Bacteria</taxon>
        <taxon>Bacillati</taxon>
        <taxon>Candidatus Sericytochromatia</taxon>
        <taxon>Candidatus Tanganyikabacteria</taxon>
    </lineage>
</organism>
<evidence type="ECO:0000313" key="1">
    <source>
        <dbReference type="EMBL" id="MBM3274800.1"/>
    </source>
</evidence>
<dbReference type="EMBL" id="VGJX01000332">
    <property type="protein sequence ID" value="MBM3274800.1"/>
    <property type="molecule type" value="Genomic_DNA"/>
</dbReference>
<dbReference type="Proteomes" id="UP000703893">
    <property type="component" value="Unassembled WGS sequence"/>
</dbReference>
<evidence type="ECO:0000313" key="2">
    <source>
        <dbReference type="Proteomes" id="UP000703893"/>
    </source>
</evidence>
<dbReference type="InterPro" id="IPR017853">
    <property type="entry name" value="GH"/>
</dbReference>